<dbReference type="RefSeq" id="WP_004409274.1">
    <property type="nucleotide sequence ID" value="NZ_AP025145.1"/>
</dbReference>
<feature type="compositionally biased region" description="Polar residues" evidence="5">
    <location>
        <begin position="189"/>
        <end position="201"/>
    </location>
</feature>
<dbReference type="Gene3D" id="3.30.1330.60">
    <property type="entry name" value="OmpA-like domain"/>
    <property type="match status" value="1"/>
</dbReference>
<dbReference type="InterPro" id="IPR036737">
    <property type="entry name" value="OmpA-like_sf"/>
</dbReference>
<evidence type="ECO:0000313" key="9">
    <source>
        <dbReference type="Proteomes" id="UP001156690"/>
    </source>
</evidence>
<evidence type="ECO:0000256" key="4">
    <source>
        <dbReference type="PROSITE-ProRule" id="PRU00473"/>
    </source>
</evidence>
<keyword evidence="3" id="KW-0998">Cell outer membrane</keyword>
<dbReference type="GO" id="GO:0009279">
    <property type="term" value="C:cell outer membrane"/>
    <property type="evidence" value="ECO:0007669"/>
    <property type="project" value="UniProtKB-SubCell"/>
</dbReference>
<name>A0AAV5NNC6_9VIBR</name>
<dbReference type="EMBL" id="BSNX01000012">
    <property type="protein sequence ID" value="GLQ72176.1"/>
    <property type="molecule type" value="Genomic_DNA"/>
</dbReference>
<feature type="domain" description="OmpA-like" evidence="7">
    <location>
        <begin position="105"/>
        <end position="213"/>
    </location>
</feature>
<comment type="subcellular location">
    <subcellularLocation>
        <location evidence="1">Cell outer membrane</location>
    </subcellularLocation>
</comment>
<dbReference type="PANTHER" id="PTHR30329:SF21">
    <property type="entry name" value="LIPOPROTEIN YIAD-RELATED"/>
    <property type="match status" value="1"/>
</dbReference>
<evidence type="ECO:0000256" key="2">
    <source>
        <dbReference type="ARBA" id="ARBA00023136"/>
    </source>
</evidence>
<feature type="region of interest" description="Disordered" evidence="5">
    <location>
        <begin position="189"/>
        <end position="213"/>
    </location>
</feature>
<accession>A0AAV5NNC6</accession>
<dbReference type="Pfam" id="PF00691">
    <property type="entry name" value="OmpA"/>
    <property type="match status" value="1"/>
</dbReference>
<sequence>MTQLLTPIFAATILSISSLAANATERETHALNFYCGGENIEYEKKIEVGQGTRVAINQGPFYQIEQLDQEPATQAFITQQIVSSGIDKECSEYLLTNSTLQFVNESQVIARVFFGFDQSKLTQKSRYILNTIAKQISTSQGNLVVEGHTDNIGGESYNMTLGLKRSETVAEYLENQGVDKSLLTLTSKGETKPVQSNQSDNGRALNRRVEIKQ</sequence>
<dbReference type="CDD" id="cd07185">
    <property type="entry name" value="OmpA_C-like"/>
    <property type="match status" value="1"/>
</dbReference>
<organism evidence="8 9">
    <name type="scientific">Vibrio penaeicida</name>
    <dbReference type="NCBI Taxonomy" id="104609"/>
    <lineage>
        <taxon>Bacteria</taxon>
        <taxon>Pseudomonadati</taxon>
        <taxon>Pseudomonadota</taxon>
        <taxon>Gammaproteobacteria</taxon>
        <taxon>Vibrionales</taxon>
        <taxon>Vibrionaceae</taxon>
        <taxon>Vibrio</taxon>
    </lineage>
</organism>
<evidence type="ECO:0000256" key="1">
    <source>
        <dbReference type="ARBA" id="ARBA00004442"/>
    </source>
</evidence>
<keyword evidence="6" id="KW-0732">Signal</keyword>
<dbReference type="InterPro" id="IPR006665">
    <property type="entry name" value="OmpA-like"/>
</dbReference>
<dbReference type="Proteomes" id="UP001156690">
    <property type="component" value="Unassembled WGS sequence"/>
</dbReference>
<dbReference type="InterPro" id="IPR006664">
    <property type="entry name" value="OMP_bac"/>
</dbReference>
<evidence type="ECO:0000256" key="6">
    <source>
        <dbReference type="SAM" id="SignalP"/>
    </source>
</evidence>
<keyword evidence="9" id="KW-1185">Reference proteome</keyword>
<dbReference type="InterPro" id="IPR050330">
    <property type="entry name" value="Bact_OuterMem_StrucFunc"/>
</dbReference>
<dbReference type="PROSITE" id="PS51123">
    <property type="entry name" value="OMPA_2"/>
    <property type="match status" value="1"/>
</dbReference>
<feature type="chain" id="PRO_5043797898" evidence="6">
    <location>
        <begin position="24"/>
        <end position="213"/>
    </location>
</feature>
<evidence type="ECO:0000256" key="3">
    <source>
        <dbReference type="ARBA" id="ARBA00023237"/>
    </source>
</evidence>
<feature type="signal peptide" evidence="6">
    <location>
        <begin position="1"/>
        <end position="23"/>
    </location>
</feature>
<reference evidence="9" key="1">
    <citation type="journal article" date="2019" name="Int. J. Syst. Evol. Microbiol.">
        <title>The Global Catalogue of Microorganisms (GCM) 10K type strain sequencing project: providing services to taxonomists for standard genome sequencing and annotation.</title>
        <authorList>
            <consortium name="The Broad Institute Genomics Platform"/>
            <consortium name="The Broad Institute Genome Sequencing Center for Infectious Disease"/>
            <person name="Wu L."/>
            <person name="Ma J."/>
        </authorList>
    </citation>
    <scope>NUCLEOTIDE SEQUENCE [LARGE SCALE GENOMIC DNA]</scope>
    <source>
        <strain evidence="9">NBRC 15640</strain>
    </source>
</reference>
<gene>
    <name evidence="8" type="ORF">GCM10007932_15360</name>
</gene>
<dbReference type="PANTHER" id="PTHR30329">
    <property type="entry name" value="STATOR ELEMENT OF FLAGELLAR MOTOR COMPLEX"/>
    <property type="match status" value="1"/>
</dbReference>
<dbReference type="AlphaFoldDB" id="A0AAV5NNC6"/>
<dbReference type="PRINTS" id="PR01021">
    <property type="entry name" value="OMPADOMAIN"/>
</dbReference>
<evidence type="ECO:0000259" key="7">
    <source>
        <dbReference type="PROSITE" id="PS51123"/>
    </source>
</evidence>
<evidence type="ECO:0000256" key="5">
    <source>
        <dbReference type="SAM" id="MobiDB-lite"/>
    </source>
</evidence>
<comment type="caution">
    <text evidence="8">The sequence shown here is derived from an EMBL/GenBank/DDBJ whole genome shotgun (WGS) entry which is preliminary data.</text>
</comment>
<keyword evidence="2 4" id="KW-0472">Membrane</keyword>
<evidence type="ECO:0000313" key="8">
    <source>
        <dbReference type="EMBL" id="GLQ72176.1"/>
    </source>
</evidence>
<protein>
    <submittedName>
        <fullName evidence="8">Membrane protein</fullName>
    </submittedName>
</protein>
<proteinExistence type="predicted"/>
<dbReference type="SUPFAM" id="SSF103088">
    <property type="entry name" value="OmpA-like"/>
    <property type="match status" value="1"/>
</dbReference>